<dbReference type="PANTHER" id="PTHR47307">
    <property type="entry name" value="GLUTATHIONE-REGULATED POTASSIUM-EFFLUX SYSTEM ANCILLARY PROTEIN KEFG"/>
    <property type="match status" value="1"/>
</dbReference>
<dbReference type="InterPro" id="IPR046980">
    <property type="entry name" value="KefG/KefF"/>
</dbReference>
<reference evidence="2 3" key="1">
    <citation type="submission" date="2017-12" db="EMBL/GenBank/DDBJ databases">
        <title>Kangiella profundi FT102 completed genome.</title>
        <authorList>
            <person name="Xu J."/>
            <person name="Wang J."/>
            <person name="Lu Y."/>
        </authorList>
    </citation>
    <scope>NUCLEOTIDE SEQUENCE [LARGE SCALE GENOMIC DNA]</scope>
    <source>
        <strain evidence="2 3">FT102</strain>
    </source>
</reference>
<proteinExistence type="predicted"/>
<gene>
    <name evidence="2" type="ORF">CW740_07830</name>
</gene>
<accession>A0A2K9ARX3</accession>
<dbReference type="GO" id="GO:0009055">
    <property type="term" value="F:electron transfer activity"/>
    <property type="evidence" value="ECO:0007669"/>
    <property type="project" value="TreeGrafter"/>
</dbReference>
<evidence type="ECO:0000313" key="3">
    <source>
        <dbReference type="Proteomes" id="UP000232693"/>
    </source>
</evidence>
<dbReference type="AlphaFoldDB" id="A0A2K9ARX3"/>
<dbReference type="RefSeq" id="WP_106646994.1">
    <property type="nucleotide sequence ID" value="NZ_BMGO01000001.1"/>
</dbReference>
<dbReference type="GO" id="GO:0003955">
    <property type="term" value="F:NAD(P)H dehydrogenase (quinone) activity"/>
    <property type="evidence" value="ECO:0007669"/>
    <property type="project" value="TreeGrafter"/>
</dbReference>
<dbReference type="InterPro" id="IPR029039">
    <property type="entry name" value="Flavoprotein-like_sf"/>
</dbReference>
<sequence>MQNKVLILFAHPAYEQSVANRAMVSALRDLEGVTFNDLYEKYPDFFIDVEEEQRLLKEHQIIIFQHPFYWYSSPSLLKEWQDVVLDFGFAYGDGGYQLSGKSLMNAVTIGGSESSYGSTGFNHYPVEELLKPFEQTAIFCGMRYLKPFVLFDALALSDSELADEAHRYAQLIRSLRDDDSLQSGENL</sequence>
<protein>
    <submittedName>
        <fullName evidence="2">NAD(P)H oxidoreductase</fullName>
    </submittedName>
</protein>
<dbReference type="SUPFAM" id="SSF52218">
    <property type="entry name" value="Flavoproteins"/>
    <property type="match status" value="1"/>
</dbReference>
<name>A0A2K9ARX3_9GAMM</name>
<dbReference type="InterPro" id="IPR003680">
    <property type="entry name" value="Flavodoxin_fold"/>
</dbReference>
<keyword evidence="1" id="KW-0560">Oxidoreductase</keyword>
<keyword evidence="3" id="KW-1185">Reference proteome</keyword>
<dbReference type="EMBL" id="CP025120">
    <property type="protein sequence ID" value="AUD79163.1"/>
    <property type="molecule type" value="Genomic_DNA"/>
</dbReference>
<organism evidence="2 3">
    <name type="scientific">Kangiella profundi</name>
    <dbReference type="NCBI Taxonomy" id="1561924"/>
    <lineage>
        <taxon>Bacteria</taxon>
        <taxon>Pseudomonadati</taxon>
        <taxon>Pseudomonadota</taxon>
        <taxon>Gammaproteobacteria</taxon>
        <taxon>Kangiellales</taxon>
        <taxon>Kangiellaceae</taxon>
        <taxon>Kangiella</taxon>
    </lineage>
</organism>
<evidence type="ECO:0000313" key="2">
    <source>
        <dbReference type="EMBL" id="AUD79163.1"/>
    </source>
</evidence>
<dbReference type="Gene3D" id="3.40.50.360">
    <property type="match status" value="1"/>
</dbReference>
<evidence type="ECO:0000256" key="1">
    <source>
        <dbReference type="ARBA" id="ARBA00023002"/>
    </source>
</evidence>
<dbReference type="KEGG" id="kpd:CW740_07830"/>
<dbReference type="GO" id="GO:0010181">
    <property type="term" value="F:FMN binding"/>
    <property type="evidence" value="ECO:0007669"/>
    <property type="project" value="TreeGrafter"/>
</dbReference>
<dbReference type="PANTHER" id="PTHR47307:SF1">
    <property type="entry name" value="GLUTATHIONE-REGULATED POTASSIUM-EFFLUX SYSTEM ANCILLARY PROTEIN KEFG"/>
    <property type="match status" value="1"/>
</dbReference>
<dbReference type="OrthoDB" id="9798454at2"/>
<dbReference type="Proteomes" id="UP000232693">
    <property type="component" value="Chromosome"/>
</dbReference>
<dbReference type="Pfam" id="PF02525">
    <property type="entry name" value="Flavodoxin_2"/>
    <property type="match status" value="1"/>
</dbReference>